<accession>A0A815E5A0</accession>
<comment type="caution">
    <text evidence="1">The sequence shown here is derived from an EMBL/GenBank/DDBJ whole genome shotgun (WGS) entry which is preliminary data.</text>
</comment>
<dbReference type="OrthoDB" id="10039644at2759"/>
<proteinExistence type="predicted"/>
<dbReference type="Proteomes" id="UP000663852">
    <property type="component" value="Unassembled WGS sequence"/>
</dbReference>
<name>A0A815E5A0_ADIRI</name>
<dbReference type="EMBL" id="CAJNOJ010000221">
    <property type="protein sequence ID" value="CAF1306763.1"/>
    <property type="molecule type" value="Genomic_DNA"/>
</dbReference>
<reference evidence="1" key="1">
    <citation type="submission" date="2021-02" db="EMBL/GenBank/DDBJ databases">
        <authorList>
            <person name="Nowell W R."/>
        </authorList>
    </citation>
    <scope>NUCLEOTIDE SEQUENCE</scope>
</reference>
<gene>
    <name evidence="1" type="ORF">EDS130_LOCUS30909</name>
</gene>
<dbReference type="InterPro" id="IPR011042">
    <property type="entry name" value="6-blade_b-propeller_TolB-like"/>
</dbReference>
<evidence type="ECO:0000313" key="1">
    <source>
        <dbReference type="EMBL" id="CAF1306763.1"/>
    </source>
</evidence>
<dbReference type="Gene3D" id="2.120.10.30">
    <property type="entry name" value="TolB, C-terminal domain"/>
    <property type="match status" value="1"/>
</dbReference>
<organism evidence="1 2">
    <name type="scientific">Adineta ricciae</name>
    <name type="common">Rotifer</name>
    <dbReference type="NCBI Taxonomy" id="249248"/>
    <lineage>
        <taxon>Eukaryota</taxon>
        <taxon>Metazoa</taxon>
        <taxon>Spiralia</taxon>
        <taxon>Gnathifera</taxon>
        <taxon>Rotifera</taxon>
        <taxon>Eurotatoria</taxon>
        <taxon>Bdelloidea</taxon>
        <taxon>Adinetida</taxon>
        <taxon>Adinetidae</taxon>
        <taxon>Adineta</taxon>
    </lineage>
</organism>
<evidence type="ECO:0000313" key="2">
    <source>
        <dbReference type="Proteomes" id="UP000663852"/>
    </source>
</evidence>
<protein>
    <submittedName>
        <fullName evidence="1">Uncharacterized protein</fullName>
    </submittedName>
</protein>
<dbReference type="AlphaFoldDB" id="A0A815E5A0"/>
<sequence>MDQSRRTEMALSQSFLQKIGSDASSSDYTTYLPHEPLYYENHSYQHSLHNDAENNNGMFWSYSAKFKRTLNRVTIQFRTINTQKFCSQQVHICVRHSRCSSSPVCYPLSMIREAICPLSLNKVNGYGKELNQLWVPNRISIDKNQNVYIADSYNDRIMKWKPTQMH</sequence>